<dbReference type="Gene3D" id="3.90.1150.10">
    <property type="entry name" value="Aspartate Aminotransferase, domain 1"/>
    <property type="match status" value="1"/>
</dbReference>
<dbReference type="NCBIfam" id="NF005453">
    <property type="entry name" value="PRK07046.1"/>
    <property type="match status" value="1"/>
</dbReference>
<accession>A0A554X2Q9</accession>
<dbReference type="PANTHER" id="PTHR43713">
    <property type="entry name" value="GLUTAMATE-1-SEMIALDEHYDE 2,1-AMINOMUTASE"/>
    <property type="match status" value="1"/>
</dbReference>
<sequence length="462" mass="49946">MMRDTLPPLRDEPVPAERLAALQAQERERFLTTHPASHALAARCQHHYLFGVPLHWMRDWPNPVTLFVRSAQGAELTCADGHRYADFCLGDTGAMFGHSPPAVAQAIAAQAAQGLTCMLPDARAARVGEALAERFGLPCWQLAMTASDANRFVLRWARAITGRPQVLVFDGCYHGAVDDTLVDRDPATGATVRRRSVLGGVHDHHAYTRVVPFNDLAALEQALADGQVAALLAEPALTNFGLVPPQPGFWAAAQALCRRHGTLLVLDETHTLSSGVGGYARTHRLQPDLWVAGKAVAGGLPCAVYGFTADVAARMRRAKEAAPDGHSGIGTTLTANALALAALEAALAYLHTDDSYTAMNRAADALEHGLLERLHRRGLPWTVTRLGARMELQFMPHTPRNADDVRRHAQPALEANLHLFLLNRGVLLTPFHGMMLCSPATGEAHVARLLDAFDAWLAALGR</sequence>
<dbReference type="AlphaFoldDB" id="A0A554X2Q9"/>
<dbReference type="GO" id="GO:0030170">
    <property type="term" value="F:pyridoxal phosphate binding"/>
    <property type="evidence" value="ECO:0007669"/>
    <property type="project" value="InterPro"/>
</dbReference>
<dbReference type="PANTHER" id="PTHR43713:SF3">
    <property type="entry name" value="GLUTAMATE-1-SEMIALDEHYDE 2,1-AMINOMUTASE 1, CHLOROPLASTIC-RELATED"/>
    <property type="match status" value="1"/>
</dbReference>
<keyword evidence="2 3" id="KW-0663">Pyridoxal phosphate</keyword>
<dbReference type="EC" id="5.4.3.8" evidence="4"/>
<evidence type="ECO:0000256" key="1">
    <source>
        <dbReference type="ARBA" id="ARBA00001933"/>
    </source>
</evidence>
<proteinExistence type="inferred from homology"/>
<comment type="cofactor">
    <cofactor evidence="1">
        <name>pyridoxal 5'-phosphate</name>
        <dbReference type="ChEBI" id="CHEBI:597326"/>
    </cofactor>
</comment>
<protein>
    <submittedName>
        <fullName evidence="4">Glutamate-1-semialdehyde 2,1-aminomutase 2</fullName>
        <ecNumber evidence="4">5.4.3.8</ecNumber>
    </submittedName>
</protein>
<dbReference type="InterPro" id="IPR015422">
    <property type="entry name" value="PyrdxlP-dep_Trfase_small"/>
</dbReference>
<dbReference type="InterPro" id="IPR015424">
    <property type="entry name" value="PyrdxlP-dep_Trfase"/>
</dbReference>
<dbReference type="EMBL" id="VJOL01000016">
    <property type="protein sequence ID" value="TSE30130.1"/>
    <property type="molecule type" value="Genomic_DNA"/>
</dbReference>
<evidence type="ECO:0000313" key="5">
    <source>
        <dbReference type="Proteomes" id="UP000318542"/>
    </source>
</evidence>
<reference evidence="4 5" key="1">
    <citation type="submission" date="2019-07" db="EMBL/GenBank/DDBJ databases">
        <title>Tepidimonas thermarum AA-1 draft genome.</title>
        <authorList>
            <person name="Da Costa M.S."/>
            <person name="Froufe H.J.C."/>
            <person name="Egas C."/>
            <person name="Albuquerque L."/>
        </authorList>
    </citation>
    <scope>NUCLEOTIDE SEQUENCE [LARGE SCALE GENOMIC DNA]</scope>
    <source>
        <strain evidence="4 5">AA-1</strain>
    </source>
</reference>
<name>A0A554X2Q9_9BURK</name>
<evidence type="ECO:0000313" key="4">
    <source>
        <dbReference type="EMBL" id="TSE30130.1"/>
    </source>
</evidence>
<dbReference type="InterPro" id="IPR005814">
    <property type="entry name" value="Aminotrans_3"/>
</dbReference>
<dbReference type="Proteomes" id="UP000318542">
    <property type="component" value="Unassembled WGS sequence"/>
</dbReference>
<keyword evidence="5" id="KW-1185">Reference proteome</keyword>
<dbReference type="InterPro" id="IPR015421">
    <property type="entry name" value="PyrdxlP-dep_Trfase_major"/>
</dbReference>
<dbReference type="Pfam" id="PF00202">
    <property type="entry name" value="Aminotran_3"/>
    <property type="match status" value="1"/>
</dbReference>
<organism evidence="4 5">
    <name type="scientific">Tepidimonas thermarum</name>
    <dbReference type="NCBI Taxonomy" id="335431"/>
    <lineage>
        <taxon>Bacteria</taxon>
        <taxon>Pseudomonadati</taxon>
        <taxon>Pseudomonadota</taxon>
        <taxon>Betaproteobacteria</taxon>
        <taxon>Burkholderiales</taxon>
        <taxon>Tepidimonas</taxon>
    </lineage>
</organism>
<comment type="caution">
    <text evidence="4">The sequence shown here is derived from an EMBL/GenBank/DDBJ whole genome shotgun (WGS) entry which is preliminary data.</text>
</comment>
<comment type="similarity">
    <text evidence="3">Belongs to the class-III pyridoxal-phosphate-dependent aminotransferase family.</text>
</comment>
<evidence type="ECO:0000256" key="3">
    <source>
        <dbReference type="RuleBase" id="RU003560"/>
    </source>
</evidence>
<evidence type="ECO:0000256" key="2">
    <source>
        <dbReference type="ARBA" id="ARBA00022898"/>
    </source>
</evidence>
<dbReference type="GO" id="GO:0042286">
    <property type="term" value="F:glutamate-1-semialdehyde 2,1-aminomutase activity"/>
    <property type="evidence" value="ECO:0007669"/>
    <property type="project" value="UniProtKB-EC"/>
</dbReference>
<keyword evidence="4" id="KW-0413">Isomerase</keyword>
<dbReference type="Gene3D" id="3.40.640.10">
    <property type="entry name" value="Type I PLP-dependent aspartate aminotransferase-like (Major domain)"/>
    <property type="match status" value="1"/>
</dbReference>
<gene>
    <name evidence="4" type="primary">hemL2</name>
    <name evidence="4" type="ORF">Tther_01120</name>
</gene>
<dbReference type="GO" id="GO:0008483">
    <property type="term" value="F:transaminase activity"/>
    <property type="evidence" value="ECO:0007669"/>
    <property type="project" value="InterPro"/>
</dbReference>
<dbReference type="SUPFAM" id="SSF53383">
    <property type="entry name" value="PLP-dependent transferases"/>
    <property type="match status" value="1"/>
</dbReference>